<proteinExistence type="predicted"/>
<sequence length="407" mass="46045">MFVVLAYGRTVYRRESPRLQQTVDRRFPSPASGGFGYSFQVQGFCSSMDNRNKRRREDETVVHPLAAENGAFTPSGAGEFDLSLLEALENSDNGGVEVLDIRAMKKLVLSFERRLRDNLEGRMKYPEQPEKFADTEVELHEDIERLKILAGTPELYPELVALNTVSSIVGLLGHDNIDIAIDVVGLLMDLTDEDVLEDNDEPARILVEALIENNALELLVQNISRLSEADPDETAAIYNTLSTIENMVEIPLSKKNKKESYQEELEERIISLIASLFAIDQLSSQQYRSLEDLCSVYQDSVYSNSASPEIYKVSGDGEITNGSEKGRSRNAITRQSQHRKDLYHIICFVGRIPFTVDIWVASEKLHLFSHGIHQEYDSLLSFEIIVSKFARVDWINHINESTCIKTY</sequence>
<evidence type="ECO:0000313" key="8">
    <source>
        <dbReference type="Proteomes" id="UP001412067"/>
    </source>
</evidence>
<feature type="domain" description="Beta-catenin-like protein 1 N-terminal" evidence="6">
    <location>
        <begin position="77"/>
        <end position="184"/>
    </location>
</feature>
<keyword evidence="4" id="KW-0175">Coiled coil</keyword>
<accession>A0ABR2MAB1</accession>
<dbReference type="SUPFAM" id="SSF48371">
    <property type="entry name" value="ARM repeat"/>
    <property type="match status" value="1"/>
</dbReference>
<evidence type="ECO:0000256" key="1">
    <source>
        <dbReference type="ARBA" id="ARBA00004123"/>
    </source>
</evidence>
<dbReference type="PANTHER" id="PTHR14978">
    <property type="entry name" value="BETA-CATENIN-LIKE PROTEIN 1 NUCLEAR ASSOCIATED PROTEIN"/>
    <property type="match status" value="1"/>
</dbReference>
<name>A0ABR2MAB1_9ASPA</name>
<organism evidence="7 8">
    <name type="scientific">Platanthera guangdongensis</name>
    <dbReference type="NCBI Taxonomy" id="2320717"/>
    <lineage>
        <taxon>Eukaryota</taxon>
        <taxon>Viridiplantae</taxon>
        <taxon>Streptophyta</taxon>
        <taxon>Embryophyta</taxon>
        <taxon>Tracheophyta</taxon>
        <taxon>Spermatophyta</taxon>
        <taxon>Magnoliopsida</taxon>
        <taxon>Liliopsida</taxon>
        <taxon>Asparagales</taxon>
        <taxon>Orchidaceae</taxon>
        <taxon>Orchidoideae</taxon>
        <taxon>Orchideae</taxon>
        <taxon>Orchidinae</taxon>
        <taxon>Platanthera</taxon>
    </lineage>
</organism>
<evidence type="ECO:0000256" key="2">
    <source>
        <dbReference type="ARBA" id="ARBA00022553"/>
    </source>
</evidence>
<keyword evidence="8" id="KW-1185">Reference proteome</keyword>
<evidence type="ECO:0000256" key="5">
    <source>
        <dbReference type="ARBA" id="ARBA00023242"/>
    </source>
</evidence>
<dbReference type="InterPro" id="IPR013180">
    <property type="entry name" value="CTNNBL1_N"/>
</dbReference>
<reference evidence="7 8" key="1">
    <citation type="journal article" date="2022" name="Nat. Plants">
        <title>Genomes of leafy and leafless Platanthera orchids illuminate the evolution of mycoheterotrophy.</title>
        <authorList>
            <person name="Li M.H."/>
            <person name="Liu K.W."/>
            <person name="Li Z."/>
            <person name="Lu H.C."/>
            <person name="Ye Q.L."/>
            <person name="Zhang D."/>
            <person name="Wang J.Y."/>
            <person name="Li Y.F."/>
            <person name="Zhong Z.M."/>
            <person name="Liu X."/>
            <person name="Yu X."/>
            <person name="Liu D.K."/>
            <person name="Tu X.D."/>
            <person name="Liu B."/>
            <person name="Hao Y."/>
            <person name="Liao X.Y."/>
            <person name="Jiang Y.T."/>
            <person name="Sun W.H."/>
            <person name="Chen J."/>
            <person name="Chen Y.Q."/>
            <person name="Ai Y."/>
            <person name="Zhai J.W."/>
            <person name="Wu S.S."/>
            <person name="Zhou Z."/>
            <person name="Hsiao Y.Y."/>
            <person name="Wu W.L."/>
            <person name="Chen Y.Y."/>
            <person name="Lin Y.F."/>
            <person name="Hsu J.L."/>
            <person name="Li C.Y."/>
            <person name="Wang Z.W."/>
            <person name="Zhao X."/>
            <person name="Zhong W.Y."/>
            <person name="Ma X.K."/>
            <person name="Ma L."/>
            <person name="Huang J."/>
            <person name="Chen G.Z."/>
            <person name="Huang M.Z."/>
            <person name="Huang L."/>
            <person name="Peng D.H."/>
            <person name="Luo Y.B."/>
            <person name="Zou S.Q."/>
            <person name="Chen S.P."/>
            <person name="Lan S."/>
            <person name="Tsai W.C."/>
            <person name="Van de Peer Y."/>
            <person name="Liu Z.J."/>
        </authorList>
    </citation>
    <scope>NUCLEOTIDE SEQUENCE [LARGE SCALE GENOMIC DNA]</scope>
    <source>
        <strain evidence="7">Lor288</strain>
    </source>
</reference>
<dbReference type="InterPro" id="IPR016024">
    <property type="entry name" value="ARM-type_fold"/>
</dbReference>
<comment type="caution">
    <text evidence="7">The sequence shown here is derived from an EMBL/GenBank/DDBJ whole genome shotgun (WGS) entry which is preliminary data.</text>
</comment>
<keyword evidence="5" id="KW-0539">Nucleus</keyword>
<keyword evidence="3" id="KW-0677">Repeat</keyword>
<dbReference type="InterPro" id="IPR011989">
    <property type="entry name" value="ARM-like"/>
</dbReference>
<evidence type="ECO:0000259" key="6">
    <source>
        <dbReference type="SMART" id="SM01156"/>
    </source>
</evidence>
<dbReference type="EMBL" id="JBBWWR010000010">
    <property type="protein sequence ID" value="KAK8960963.1"/>
    <property type="molecule type" value="Genomic_DNA"/>
</dbReference>
<dbReference type="Gene3D" id="1.25.10.10">
    <property type="entry name" value="Leucine-rich Repeat Variant"/>
    <property type="match status" value="1"/>
</dbReference>
<dbReference type="SMART" id="SM01156">
    <property type="entry name" value="DUF1716"/>
    <property type="match status" value="1"/>
</dbReference>
<evidence type="ECO:0000313" key="7">
    <source>
        <dbReference type="EMBL" id="KAK8960963.1"/>
    </source>
</evidence>
<protein>
    <recommendedName>
        <fullName evidence="6">Beta-catenin-like protein 1 N-terminal domain-containing protein</fullName>
    </recommendedName>
</protein>
<dbReference type="Pfam" id="PF08216">
    <property type="entry name" value="CTNNBL"/>
    <property type="match status" value="1"/>
</dbReference>
<keyword evidence="2" id="KW-0597">Phosphoprotein</keyword>
<evidence type="ECO:0000256" key="4">
    <source>
        <dbReference type="ARBA" id="ARBA00023054"/>
    </source>
</evidence>
<comment type="subcellular location">
    <subcellularLocation>
        <location evidence="1">Nucleus</location>
    </subcellularLocation>
</comment>
<gene>
    <name evidence="7" type="ORF">KSP40_PGU014583</name>
</gene>
<dbReference type="PANTHER" id="PTHR14978:SF0">
    <property type="entry name" value="BETA-CATENIN-LIKE PROTEIN 1"/>
    <property type="match status" value="1"/>
</dbReference>
<dbReference type="InterPro" id="IPR039678">
    <property type="entry name" value="CTNNBL1"/>
</dbReference>
<evidence type="ECO:0000256" key="3">
    <source>
        <dbReference type="ARBA" id="ARBA00022737"/>
    </source>
</evidence>
<dbReference type="Proteomes" id="UP001412067">
    <property type="component" value="Unassembled WGS sequence"/>
</dbReference>